<name>A0ABU3SSS9_9ALTE</name>
<evidence type="ECO:0008006" key="3">
    <source>
        <dbReference type="Google" id="ProtNLM"/>
    </source>
</evidence>
<dbReference type="EMBL" id="JAWDIO010000002">
    <property type="protein sequence ID" value="MDU0353040.1"/>
    <property type="molecule type" value="Genomic_DNA"/>
</dbReference>
<reference evidence="1 2" key="1">
    <citation type="submission" date="2023-10" db="EMBL/GenBank/DDBJ databases">
        <title>Glaciecola aquimarina strain GGW-M5 nov., isolated from a coastal seawater.</title>
        <authorList>
            <person name="Bayburt H."/>
            <person name="Kim J.M."/>
            <person name="Choi B.J."/>
            <person name="Jeon C.O."/>
        </authorList>
    </citation>
    <scope>NUCLEOTIDE SEQUENCE [LARGE SCALE GENOMIC DNA]</scope>
    <source>
        <strain evidence="1 2">KCTC 32108</strain>
    </source>
</reference>
<gene>
    <name evidence="1" type="ORF">RS130_03005</name>
</gene>
<protein>
    <recommendedName>
        <fullName evidence="3">Beta-ketoacyl synthase N-terminal domain-containing protein</fullName>
    </recommendedName>
</protein>
<comment type="caution">
    <text evidence="1">The sequence shown here is derived from an EMBL/GenBank/DDBJ whole genome shotgun (WGS) entry which is preliminary data.</text>
</comment>
<keyword evidence="2" id="KW-1185">Reference proteome</keyword>
<proteinExistence type="predicted"/>
<dbReference type="Proteomes" id="UP001247805">
    <property type="component" value="Unassembled WGS sequence"/>
</dbReference>
<organism evidence="1 2">
    <name type="scientific">Paraglaciecola aquimarina</name>
    <dbReference type="NCBI Taxonomy" id="1235557"/>
    <lineage>
        <taxon>Bacteria</taxon>
        <taxon>Pseudomonadati</taxon>
        <taxon>Pseudomonadota</taxon>
        <taxon>Gammaproteobacteria</taxon>
        <taxon>Alteromonadales</taxon>
        <taxon>Alteromonadaceae</taxon>
        <taxon>Paraglaciecola</taxon>
    </lineage>
</organism>
<dbReference type="RefSeq" id="WP_316024737.1">
    <property type="nucleotide sequence ID" value="NZ_JAWDIO010000002.1"/>
</dbReference>
<evidence type="ECO:0000313" key="2">
    <source>
        <dbReference type="Proteomes" id="UP001247805"/>
    </source>
</evidence>
<accession>A0ABU3SSS9</accession>
<sequence>MKVTVLKQASYCHDRTVENKTLRRQIKDEFGVAVRRIDNFTLSGLAAVAKLNADLQQSDKLALISCAQYFSVELLQQLILEVHAKQSIKPLNFVSTVGNAANFYIAKEFAMHGSNLFVGADQQAIEKTLLISALTLAEAENQQAVALIWNETQTHRHCHAMLLENAHADCIAKRFTAEQLLSGSIATPFILDINDLYST</sequence>
<evidence type="ECO:0000313" key="1">
    <source>
        <dbReference type="EMBL" id="MDU0353040.1"/>
    </source>
</evidence>